<dbReference type="WBParaSite" id="TREG1_52900.1">
    <property type="protein sequence ID" value="TREG1_52900.1"/>
    <property type="gene ID" value="TREG1_52900"/>
</dbReference>
<reference evidence="1" key="1">
    <citation type="submission" date="2022-06" db="EMBL/GenBank/DDBJ databases">
        <authorList>
            <person name="Berger JAMES D."/>
            <person name="Berger JAMES D."/>
        </authorList>
    </citation>
    <scope>NUCLEOTIDE SEQUENCE [LARGE SCALE GENOMIC DNA]</scope>
</reference>
<dbReference type="SUPFAM" id="SSF54928">
    <property type="entry name" value="RNA-binding domain, RBD"/>
    <property type="match status" value="1"/>
</dbReference>
<dbReference type="InterPro" id="IPR035979">
    <property type="entry name" value="RBD_domain_sf"/>
</dbReference>
<dbReference type="InterPro" id="IPR012677">
    <property type="entry name" value="Nucleotide-bd_a/b_plait_sf"/>
</dbReference>
<reference evidence="2" key="2">
    <citation type="submission" date="2023-11" db="UniProtKB">
        <authorList>
            <consortium name="WormBaseParasite"/>
        </authorList>
    </citation>
    <scope>IDENTIFICATION</scope>
</reference>
<dbReference type="Proteomes" id="UP000050795">
    <property type="component" value="Unassembled WGS sequence"/>
</dbReference>
<keyword evidence="1" id="KW-1185">Reference proteome</keyword>
<organism evidence="1 2">
    <name type="scientific">Trichobilharzia regenti</name>
    <name type="common">Nasal bird schistosome</name>
    <dbReference type="NCBI Taxonomy" id="157069"/>
    <lineage>
        <taxon>Eukaryota</taxon>
        <taxon>Metazoa</taxon>
        <taxon>Spiralia</taxon>
        <taxon>Lophotrochozoa</taxon>
        <taxon>Platyhelminthes</taxon>
        <taxon>Trematoda</taxon>
        <taxon>Digenea</taxon>
        <taxon>Strigeidida</taxon>
        <taxon>Schistosomatoidea</taxon>
        <taxon>Schistosomatidae</taxon>
        <taxon>Trichobilharzia</taxon>
    </lineage>
</organism>
<evidence type="ECO:0000313" key="2">
    <source>
        <dbReference type="WBParaSite" id="TREG1_52900.1"/>
    </source>
</evidence>
<proteinExistence type="predicted"/>
<dbReference type="AlphaFoldDB" id="A0AA85K0E8"/>
<sequence>MGERNIKTRVLIFLGAFRLHTYFTNTVCVCRTMTDEPLIIKGVTAIPVSFKAGLTHFMYAKKLRKNGILIYNVHPLMDARSLFEFFKSFGEITSLRYSPPEAQAVFEFDTVECVDKILSTPLTKIYEFKLTDIHMPDRHINQNPEWVKDYQKSKSDSETVLQDYFKKRIESSKKPDDDGWITVTKGIRP</sequence>
<name>A0AA85K0E8_TRIRE</name>
<protein>
    <recommendedName>
        <fullName evidence="3">RRM domain-containing protein</fullName>
    </recommendedName>
</protein>
<accession>A0AA85K0E8</accession>
<dbReference type="Gene3D" id="3.30.70.330">
    <property type="match status" value="1"/>
</dbReference>
<evidence type="ECO:0000313" key="1">
    <source>
        <dbReference type="Proteomes" id="UP000050795"/>
    </source>
</evidence>
<dbReference type="GO" id="GO:0003676">
    <property type="term" value="F:nucleic acid binding"/>
    <property type="evidence" value="ECO:0007669"/>
    <property type="project" value="InterPro"/>
</dbReference>
<evidence type="ECO:0008006" key="3">
    <source>
        <dbReference type="Google" id="ProtNLM"/>
    </source>
</evidence>